<dbReference type="PROSITE" id="PS50026">
    <property type="entry name" value="EGF_3"/>
    <property type="match status" value="2"/>
</dbReference>
<evidence type="ECO:0000256" key="1">
    <source>
        <dbReference type="ARBA" id="ARBA00022729"/>
    </source>
</evidence>
<feature type="chain" id="PRO_5032288793" description="EGF-like domain-containing protein" evidence="4">
    <location>
        <begin position="22"/>
        <end position="212"/>
    </location>
</feature>
<evidence type="ECO:0000313" key="7">
    <source>
        <dbReference type="Proteomes" id="UP000663868"/>
    </source>
</evidence>
<dbReference type="PROSITE" id="PS00022">
    <property type="entry name" value="EGF_1"/>
    <property type="match status" value="2"/>
</dbReference>
<feature type="disulfide bond" evidence="3">
    <location>
        <begin position="64"/>
        <end position="73"/>
    </location>
</feature>
<feature type="disulfide bond" evidence="3">
    <location>
        <begin position="14"/>
        <end position="24"/>
    </location>
</feature>
<feature type="disulfide bond" evidence="3">
    <location>
        <begin position="46"/>
        <end position="56"/>
    </location>
</feature>
<keyword evidence="1 4" id="KW-0732">Signal</keyword>
<keyword evidence="2 3" id="KW-1015">Disulfide bond</keyword>
<gene>
    <name evidence="6" type="ORF">KXQ929_LOCUS37465</name>
</gene>
<dbReference type="PANTHER" id="PTHR14949">
    <property type="entry name" value="EGF-LIKE-DOMAIN, MULTIPLE 7, 8"/>
    <property type="match status" value="1"/>
</dbReference>
<dbReference type="Proteomes" id="UP000663868">
    <property type="component" value="Unassembled WGS sequence"/>
</dbReference>
<protein>
    <recommendedName>
        <fullName evidence="5">EGF-like domain-containing protein</fullName>
    </recommendedName>
</protein>
<dbReference type="SMART" id="SM00181">
    <property type="entry name" value="EGF"/>
    <property type="match status" value="2"/>
</dbReference>
<evidence type="ECO:0000259" key="5">
    <source>
        <dbReference type="PROSITE" id="PS50026"/>
    </source>
</evidence>
<comment type="caution">
    <text evidence="6">The sequence shown here is derived from an EMBL/GenBank/DDBJ whole genome shotgun (WGS) entry which is preliminary data.</text>
</comment>
<evidence type="ECO:0000256" key="4">
    <source>
        <dbReference type="SAM" id="SignalP"/>
    </source>
</evidence>
<feature type="disulfide bond" evidence="3">
    <location>
        <begin position="32"/>
        <end position="41"/>
    </location>
</feature>
<feature type="domain" description="EGF-like" evidence="5">
    <location>
        <begin position="10"/>
        <end position="42"/>
    </location>
</feature>
<dbReference type="InterPro" id="IPR000742">
    <property type="entry name" value="EGF"/>
</dbReference>
<feature type="domain" description="EGF-like" evidence="5">
    <location>
        <begin position="43"/>
        <end position="74"/>
    </location>
</feature>
<dbReference type="PANTHER" id="PTHR14949:SF56">
    <property type="entry name" value="EGF-LIKE-DOMAIN, MULTIPLE 7"/>
    <property type="match status" value="1"/>
</dbReference>
<evidence type="ECO:0000313" key="6">
    <source>
        <dbReference type="EMBL" id="CAF4154737.1"/>
    </source>
</evidence>
<evidence type="ECO:0000256" key="3">
    <source>
        <dbReference type="PROSITE-ProRule" id="PRU00076"/>
    </source>
</evidence>
<dbReference type="AlphaFoldDB" id="A0A819YGJ2"/>
<keyword evidence="3" id="KW-0245">EGF-like domain</keyword>
<name>A0A819YGJ2_9BILA</name>
<proteinExistence type="predicted"/>
<dbReference type="Gene3D" id="2.10.25.10">
    <property type="entry name" value="Laminin"/>
    <property type="match status" value="1"/>
</dbReference>
<sequence>MITIWLSFYLLAICSQQCSNGGSCTGPNSCTCTSSWTGSQCETPVCSPQCSNGGNCTAPNSCNCTSLWSGSRCEIPSPIIYSQGFVTGYISGASSQCTAWLTFQSQLISRPYTSMTIKGTNNPTGITLTNSAYVLGLATALRTNTPYGPVYSNGYSWAVGLCGTNYELTATGSVCQCNTGYTLRPCLGGSSWGGINGYTCNASYQTMTVIFR</sequence>
<comment type="caution">
    <text evidence="3">Lacks conserved residue(s) required for the propagation of feature annotation.</text>
</comment>
<evidence type="ECO:0000256" key="2">
    <source>
        <dbReference type="ARBA" id="ARBA00023157"/>
    </source>
</evidence>
<accession>A0A819YGJ2</accession>
<feature type="signal peptide" evidence="4">
    <location>
        <begin position="1"/>
        <end position="21"/>
    </location>
</feature>
<reference evidence="6" key="1">
    <citation type="submission" date="2021-02" db="EMBL/GenBank/DDBJ databases">
        <authorList>
            <person name="Nowell W R."/>
        </authorList>
    </citation>
    <scope>NUCLEOTIDE SEQUENCE</scope>
</reference>
<organism evidence="6 7">
    <name type="scientific">Adineta steineri</name>
    <dbReference type="NCBI Taxonomy" id="433720"/>
    <lineage>
        <taxon>Eukaryota</taxon>
        <taxon>Metazoa</taxon>
        <taxon>Spiralia</taxon>
        <taxon>Gnathifera</taxon>
        <taxon>Rotifera</taxon>
        <taxon>Eurotatoria</taxon>
        <taxon>Bdelloidea</taxon>
        <taxon>Adinetida</taxon>
        <taxon>Adinetidae</taxon>
        <taxon>Adineta</taxon>
    </lineage>
</organism>
<dbReference type="EMBL" id="CAJOBB010006225">
    <property type="protein sequence ID" value="CAF4154737.1"/>
    <property type="molecule type" value="Genomic_DNA"/>
</dbReference>
<dbReference type="InterPro" id="IPR050969">
    <property type="entry name" value="Dev_Signal_Modulators"/>
</dbReference>